<dbReference type="AlphaFoldDB" id="A0AAW1Q928"/>
<dbReference type="GO" id="GO:0004622">
    <property type="term" value="F:phosphatidylcholine lysophospholipase activity"/>
    <property type="evidence" value="ECO:0007669"/>
    <property type="project" value="TreeGrafter"/>
</dbReference>
<keyword evidence="1" id="KW-0472">Membrane</keyword>
<feature type="domain" description="SGNH hydrolase-type esterase" evidence="2">
    <location>
        <begin position="104"/>
        <end position="305"/>
    </location>
</feature>
<keyword evidence="1" id="KW-1133">Transmembrane helix</keyword>
<evidence type="ECO:0000313" key="3">
    <source>
        <dbReference type="EMBL" id="KAK9817415.1"/>
    </source>
</evidence>
<reference evidence="3 4" key="1">
    <citation type="journal article" date="2024" name="Nat. Commun.">
        <title>Phylogenomics reveals the evolutionary origins of lichenization in chlorophyte algae.</title>
        <authorList>
            <person name="Puginier C."/>
            <person name="Libourel C."/>
            <person name="Otte J."/>
            <person name="Skaloud P."/>
            <person name="Haon M."/>
            <person name="Grisel S."/>
            <person name="Petersen M."/>
            <person name="Berrin J.G."/>
            <person name="Delaux P.M."/>
            <person name="Dal Grande F."/>
            <person name="Keller J."/>
        </authorList>
    </citation>
    <scope>NUCLEOTIDE SEQUENCE [LARGE SCALE GENOMIC DNA]</scope>
    <source>
        <strain evidence="3 4">SAG 2145</strain>
    </source>
</reference>
<comment type="caution">
    <text evidence="3">The sequence shown here is derived from an EMBL/GenBank/DDBJ whole genome shotgun (WGS) entry which is preliminary data.</text>
</comment>
<feature type="transmembrane region" description="Helical" evidence="1">
    <location>
        <begin position="20"/>
        <end position="38"/>
    </location>
</feature>
<evidence type="ECO:0000256" key="1">
    <source>
        <dbReference type="SAM" id="Phobius"/>
    </source>
</evidence>
<proteinExistence type="predicted"/>
<name>A0AAW1Q928_9CHLO</name>
<dbReference type="PANTHER" id="PTHR30383:SF32">
    <property type="entry name" value="SGNH-HYDROLASE"/>
    <property type="match status" value="1"/>
</dbReference>
<protein>
    <recommendedName>
        <fullName evidence="2">SGNH hydrolase-type esterase domain-containing protein</fullName>
    </recommendedName>
</protein>
<keyword evidence="4" id="KW-1185">Reference proteome</keyword>
<dbReference type="Pfam" id="PF13472">
    <property type="entry name" value="Lipase_GDSL_2"/>
    <property type="match status" value="1"/>
</dbReference>
<sequence>MHRQQVALPPATWWSSNRTYVLGTVALTLVVFAIWHPGMSGGQGPQELLALSPGFNASHVPDIVKAPAALGKSKAENKVWLRTHEKLVSEVSKARKGQGLELIFYGDSIFESWMATEMGEETDRFKDIPAVYTRNYGRLRGGVFAISGDTSQNLLWRLKNGEAPEGLSPDAVVILVGTNDLSKSFVTKLDKPETANAVAQGIVDAATTVLASDRETAVVVLGILPRGDKAVEAPALRYILPNKWSGVTESVNAKLQNWAEWQKRATYLDCGAEFVESDDKLEGGKRLKKELMPDALHPNGNGMQAIAECIHDTLQLAIPNLPVIKT</sequence>
<organism evidence="3 4">
    <name type="scientific">Apatococcus lobatus</name>
    <dbReference type="NCBI Taxonomy" id="904363"/>
    <lineage>
        <taxon>Eukaryota</taxon>
        <taxon>Viridiplantae</taxon>
        <taxon>Chlorophyta</taxon>
        <taxon>core chlorophytes</taxon>
        <taxon>Trebouxiophyceae</taxon>
        <taxon>Chlorellales</taxon>
        <taxon>Chlorellaceae</taxon>
        <taxon>Apatococcus</taxon>
    </lineage>
</organism>
<dbReference type="SUPFAM" id="SSF52266">
    <property type="entry name" value="SGNH hydrolase"/>
    <property type="match status" value="1"/>
</dbReference>
<accession>A0AAW1Q928</accession>
<dbReference type="InterPro" id="IPR036514">
    <property type="entry name" value="SGNH_hydro_sf"/>
</dbReference>
<dbReference type="InterPro" id="IPR051532">
    <property type="entry name" value="Ester_Hydrolysis_Enzymes"/>
</dbReference>
<gene>
    <name evidence="3" type="ORF">WJX74_006330</name>
</gene>
<dbReference type="InterPro" id="IPR013830">
    <property type="entry name" value="SGNH_hydro"/>
</dbReference>
<evidence type="ECO:0000259" key="2">
    <source>
        <dbReference type="Pfam" id="PF13472"/>
    </source>
</evidence>
<dbReference type="EMBL" id="JALJOS010000071">
    <property type="protein sequence ID" value="KAK9817415.1"/>
    <property type="molecule type" value="Genomic_DNA"/>
</dbReference>
<dbReference type="PANTHER" id="PTHR30383">
    <property type="entry name" value="THIOESTERASE 1/PROTEASE 1/LYSOPHOSPHOLIPASE L1"/>
    <property type="match status" value="1"/>
</dbReference>
<dbReference type="Gene3D" id="3.40.50.1110">
    <property type="entry name" value="SGNH hydrolase"/>
    <property type="match status" value="1"/>
</dbReference>
<evidence type="ECO:0000313" key="4">
    <source>
        <dbReference type="Proteomes" id="UP001438707"/>
    </source>
</evidence>
<keyword evidence="1" id="KW-0812">Transmembrane</keyword>
<dbReference type="Proteomes" id="UP001438707">
    <property type="component" value="Unassembled WGS sequence"/>
</dbReference>